<dbReference type="PANTHER" id="PTHR39186">
    <property type="entry name" value="DUF2071 FAMILY PROTEIN"/>
    <property type="match status" value="1"/>
</dbReference>
<dbReference type="InterPro" id="IPR023375">
    <property type="entry name" value="ADC_dom_sf"/>
</dbReference>
<comment type="caution">
    <text evidence="1">The sequence shown here is derived from an EMBL/GenBank/DDBJ whole genome shotgun (WGS) entry which is preliminary data.</text>
</comment>
<organism evidence="1 2">
    <name type="scientific">Bacillus lumedeiriae</name>
    <dbReference type="NCBI Taxonomy" id="3058829"/>
    <lineage>
        <taxon>Bacteria</taxon>
        <taxon>Bacillati</taxon>
        <taxon>Bacillota</taxon>
        <taxon>Bacilli</taxon>
        <taxon>Bacillales</taxon>
        <taxon>Bacillaceae</taxon>
        <taxon>Bacillus</taxon>
    </lineage>
</organism>
<gene>
    <name evidence="1" type="ORF">QYG89_03775</name>
</gene>
<name>A0ABW8I6F5_9BACI</name>
<dbReference type="SUPFAM" id="SSF160104">
    <property type="entry name" value="Acetoacetate decarboxylase-like"/>
    <property type="match status" value="1"/>
</dbReference>
<keyword evidence="2" id="KW-1185">Reference proteome</keyword>
<proteinExistence type="predicted"/>
<sequence length="244" mass="28435">MHEAFLHVKHRPIPLPRSPWIMTQLWTDLLFMHWAVDPQALKHVIPAPLQLDLYEKSAWLGIVPFRVAGMRARGLPPLPFLHSFLQLNVRTYVTYKGVPGVYFFNLDVNHLPSVFGARVLYSLPFRFAKMTASINSSCHFQSLYSFGGKKDELHVSYNPVSDPYFGEPGTFEYWAAERYCLFTERRNKLYRGDIHHTKWTLQKAAAVIHRNTAASFLPHTYFQQEPILHFSKSKQAFFWPLQKV</sequence>
<dbReference type="Proteomes" id="UP001619911">
    <property type="component" value="Unassembled WGS sequence"/>
</dbReference>
<reference evidence="1 2" key="1">
    <citation type="submission" date="2023-07" db="EMBL/GenBank/DDBJ databases">
        <title>Bacillus lucianemedeirus sp. nov, a new species isolated from an immunobiological production facility.</title>
        <authorList>
            <person name="Costa L.V."/>
            <person name="Miranda R.V.S.L."/>
            <person name="Brandao M.L.L."/>
            <person name="Reis C.M.F."/>
            <person name="Frazao A.M."/>
            <person name="Cruz F.V."/>
            <person name="Baio P.V.P."/>
            <person name="Veras J.F.C."/>
            <person name="Ramos J.N."/>
            <person name="Vieira V."/>
        </authorList>
    </citation>
    <scope>NUCLEOTIDE SEQUENCE [LARGE SCALE GENOMIC DNA]</scope>
    <source>
        <strain evidence="1 2">B190/17</strain>
    </source>
</reference>
<accession>A0ABW8I6F5</accession>
<evidence type="ECO:0000313" key="1">
    <source>
        <dbReference type="EMBL" id="MFK2824799.1"/>
    </source>
</evidence>
<evidence type="ECO:0000313" key="2">
    <source>
        <dbReference type="Proteomes" id="UP001619911"/>
    </source>
</evidence>
<dbReference type="EMBL" id="JAUIYO010000002">
    <property type="protein sequence ID" value="MFK2824799.1"/>
    <property type="molecule type" value="Genomic_DNA"/>
</dbReference>
<dbReference type="Pfam" id="PF09844">
    <property type="entry name" value="DUF2071"/>
    <property type="match status" value="1"/>
</dbReference>
<dbReference type="InterPro" id="IPR018644">
    <property type="entry name" value="DUF2071"/>
</dbReference>
<dbReference type="PANTHER" id="PTHR39186:SF1">
    <property type="entry name" value="DUF2071 DOMAIN-CONTAINING PROTEIN"/>
    <property type="match status" value="1"/>
</dbReference>
<dbReference type="Gene3D" id="2.40.400.10">
    <property type="entry name" value="Acetoacetate decarboxylase-like"/>
    <property type="match status" value="1"/>
</dbReference>
<dbReference type="RefSeq" id="WP_404314733.1">
    <property type="nucleotide sequence ID" value="NZ_JAUIYO010000002.1"/>
</dbReference>
<protein>
    <submittedName>
        <fullName evidence="1">DUF2071 domain-containing protein</fullName>
    </submittedName>
</protein>